<evidence type="ECO:0000313" key="5">
    <source>
        <dbReference type="Proteomes" id="UP001285263"/>
    </source>
</evidence>
<feature type="transmembrane region" description="Helical" evidence="1">
    <location>
        <begin position="9"/>
        <end position="27"/>
    </location>
</feature>
<accession>A0ABU5DLT6</accession>
<evidence type="ECO:0000259" key="3">
    <source>
        <dbReference type="Pfam" id="PF19040"/>
    </source>
</evidence>
<dbReference type="Pfam" id="PF01757">
    <property type="entry name" value="Acyl_transf_3"/>
    <property type="match status" value="1"/>
</dbReference>
<dbReference type="Proteomes" id="UP001285263">
    <property type="component" value="Unassembled WGS sequence"/>
</dbReference>
<dbReference type="InterPro" id="IPR043968">
    <property type="entry name" value="SGNH"/>
</dbReference>
<keyword evidence="4" id="KW-0012">Acyltransferase</keyword>
<keyword evidence="1" id="KW-1133">Transmembrane helix</keyword>
<dbReference type="EC" id="2.3.1.-" evidence="4"/>
<protein>
    <submittedName>
        <fullName evidence="4">Acyltransferase family protein</fullName>
        <ecNumber evidence="4">2.3.1.-</ecNumber>
    </submittedName>
</protein>
<feature type="transmembrane region" description="Helical" evidence="1">
    <location>
        <begin position="275"/>
        <end position="294"/>
    </location>
</feature>
<dbReference type="InterPro" id="IPR050879">
    <property type="entry name" value="Acyltransferase_3"/>
</dbReference>
<keyword evidence="4" id="KW-0808">Transferase</keyword>
<dbReference type="GO" id="GO:0016746">
    <property type="term" value="F:acyltransferase activity"/>
    <property type="evidence" value="ECO:0007669"/>
    <property type="project" value="UniProtKB-KW"/>
</dbReference>
<reference evidence="4 5" key="1">
    <citation type="submission" date="2023-11" db="EMBL/GenBank/DDBJ databases">
        <title>Paucibacter sp. nov., isolated from fresh soil in Korea.</title>
        <authorList>
            <person name="Le N.T.T."/>
        </authorList>
    </citation>
    <scope>NUCLEOTIDE SEQUENCE [LARGE SCALE GENOMIC DNA]</scope>
    <source>
        <strain evidence="4 5">R3-3</strain>
    </source>
</reference>
<keyword evidence="1" id="KW-0472">Membrane</keyword>
<dbReference type="RefSeq" id="WP_320425214.1">
    <property type="nucleotide sequence ID" value="NZ_JAXCLA010000007.1"/>
</dbReference>
<dbReference type="Pfam" id="PF19040">
    <property type="entry name" value="SGNH"/>
    <property type="match status" value="1"/>
</dbReference>
<name>A0ABU5DLT6_9BURK</name>
<evidence type="ECO:0000313" key="4">
    <source>
        <dbReference type="EMBL" id="MDY0747257.1"/>
    </source>
</evidence>
<feature type="transmembrane region" description="Helical" evidence="1">
    <location>
        <begin position="72"/>
        <end position="91"/>
    </location>
</feature>
<keyword evidence="1" id="KW-0812">Transmembrane</keyword>
<feature type="transmembrane region" description="Helical" evidence="1">
    <location>
        <begin position="346"/>
        <end position="368"/>
    </location>
</feature>
<feature type="transmembrane region" description="Helical" evidence="1">
    <location>
        <begin position="162"/>
        <end position="181"/>
    </location>
</feature>
<comment type="caution">
    <text evidence="4">The sequence shown here is derived from an EMBL/GenBank/DDBJ whole genome shotgun (WGS) entry which is preliminary data.</text>
</comment>
<feature type="domain" description="SGNH" evidence="3">
    <location>
        <begin position="394"/>
        <end position="623"/>
    </location>
</feature>
<dbReference type="InterPro" id="IPR002656">
    <property type="entry name" value="Acyl_transf_3_dom"/>
</dbReference>
<dbReference type="EMBL" id="JAXCLA010000007">
    <property type="protein sequence ID" value="MDY0747257.1"/>
    <property type="molecule type" value="Genomic_DNA"/>
</dbReference>
<evidence type="ECO:0000256" key="1">
    <source>
        <dbReference type="SAM" id="Phobius"/>
    </source>
</evidence>
<keyword evidence="5" id="KW-1185">Reference proteome</keyword>
<sequence length="632" mass="68144">MRFRPDIEGLRALAIVPVVAFHAWPWLLTGGYVGVDVFFVISGYLITMLLLQRLEAGKYSVASFYAARIRRIFPALFVMLALIVPAAWLLLAPQAMGEFARVFGATGLFASNVELYRTTGYFEGATELKPLVHTWSLAVEEQYYIVFPLLLAALYRRSQGAIGWVLAGLGLVSLAYAQYLVRSDPPLAFYSALSRTCELMVGSLLAVRVDRGRPPLSTRVRQLMGLAGLATIISACVLLKPDSAFPGLTALWPCLGAAALIEAGRGDGSGASRLLALPPLRWIGALSFSLYLWHWPMLVFSRHLLLGQPDALQAGAAVLLAVAVAWASLHWVEIPVRRAAWRQRTFLLSGGAAIAMCLVLGGGLFIAARRAGEAPTASNALLTAAADFSPGRERCHTRERVQITYLSRCQFGDANAAHQLAVWGDSHGVEIGQALSEFLPGDRSLAAMTAAACPPSLDFAMPGRSYCRPHNEAILAGLVADAKVDRVLIVARASSYLGDSVTAEAFEKGLRAAILALVAHGKEVWLMDPVPTYDYPVPAALAQYLRRGRDPADYGMTRQVYQRMEARSLDMLARASAATGARRVSVEDALCGSGHCAVVGDDGRGLYLDSNHLSMVGARLLVSRALLPAVQR</sequence>
<gene>
    <name evidence="4" type="ORF">SNE35_22315</name>
</gene>
<feature type="domain" description="Acyltransferase 3" evidence="2">
    <location>
        <begin position="6"/>
        <end position="327"/>
    </location>
</feature>
<proteinExistence type="predicted"/>
<feature type="transmembrane region" description="Helical" evidence="1">
    <location>
        <begin position="245"/>
        <end position="263"/>
    </location>
</feature>
<organism evidence="4 5">
    <name type="scientific">Roseateles agri</name>
    <dbReference type="NCBI Taxonomy" id="3098619"/>
    <lineage>
        <taxon>Bacteria</taxon>
        <taxon>Pseudomonadati</taxon>
        <taxon>Pseudomonadota</taxon>
        <taxon>Betaproteobacteria</taxon>
        <taxon>Burkholderiales</taxon>
        <taxon>Sphaerotilaceae</taxon>
        <taxon>Roseateles</taxon>
    </lineage>
</organism>
<feature type="transmembrane region" description="Helical" evidence="1">
    <location>
        <begin position="314"/>
        <end position="334"/>
    </location>
</feature>
<dbReference type="PANTHER" id="PTHR23028">
    <property type="entry name" value="ACETYLTRANSFERASE"/>
    <property type="match status" value="1"/>
</dbReference>
<feature type="transmembrane region" description="Helical" evidence="1">
    <location>
        <begin position="135"/>
        <end position="155"/>
    </location>
</feature>
<feature type="transmembrane region" description="Helical" evidence="1">
    <location>
        <begin position="33"/>
        <end position="51"/>
    </location>
</feature>
<dbReference type="PANTHER" id="PTHR23028:SF53">
    <property type="entry name" value="ACYL_TRANSF_3 DOMAIN-CONTAINING PROTEIN"/>
    <property type="match status" value="1"/>
</dbReference>
<evidence type="ECO:0000259" key="2">
    <source>
        <dbReference type="Pfam" id="PF01757"/>
    </source>
</evidence>